<protein>
    <submittedName>
        <fullName evidence="1">Uncharacterized protein</fullName>
    </submittedName>
</protein>
<evidence type="ECO:0000313" key="2">
    <source>
        <dbReference type="Proteomes" id="UP000677218"/>
    </source>
</evidence>
<comment type="caution">
    <text evidence="1">The sequence shown here is derived from an EMBL/GenBank/DDBJ whole genome shotgun (WGS) entry which is preliminary data.</text>
</comment>
<dbReference type="AlphaFoldDB" id="A0A916QJT1"/>
<evidence type="ECO:0000313" key="1">
    <source>
        <dbReference type="EMBL" id="GFZ27667.1"/>
    </source>
</evidence>
<gene>
    <name evidence="1" type="ORF">LCB40_15470</name>
</gene>
<sequence>MTYLKANDKLNSSTNNLHLDEMSSCLGVVTESRRIGERRSTRVNEYGLGMMTGSE</sequence>
<dbReference type="Proteomes" id="UP000677218">
    <property type="component" value="Unassembled WGS sequence"/>
</dbReference>
<organism evidence="1 2">
    <name type="scientific">Lactobacillus corticis</name>
    <dbReference type="NCBI Taxonomy" id="2201249"/>
    <lineage>
        <taxon>Bacteria</taxon>
        <taxon>Bacillati</taxon>
        <taxon>Bacillota</taxon>
        <taxon>Bacilli</taxon>
        <taxon>Lactobacillales</taxon>
        <taxon>Lactobacillaceae</taxon>
        <taxon>Lactobacillus</taxon>
    </lineage>
</organism>
<keyword evidence="2" id="KW-1185">Reference proteome</keyword>
<name>A0A916QJT1_9LACO</name>
<dbReference type="EMBL" id="BMAY01000015">
    <property type="protein sequence ID" value="GFZ27667.1"/>
    <property type="molecule type" value="Genomic_DNA"/>
</dbReference>
<reference evidence="1" key="1">
    <citation type="submission" date="2020-08" db="EMBL/GenBank/DDBJ databases">
        <title>Taxonomic study for Lactobacillus species isolated from hardwood bark.</title>
        <authorList>
            <person name="Tohno M."/>
            <person name="Tanizawa Y."/>
        </authorList>
    </citation>
    <scope>NUCLEOTIDE SEQUENCE</scope>
    <source>
        <strain evidence="1">B40</strain>
    </source>
</reference>
<proteinExistence type="predicted"/>
<accession>A0A916QJT1</accession>